<evidence type="ECO:0000256" key="5">
    <source>
        <dbReference type="RuleBase" id="RU000461"/>
    </source>
</evidence>
<dbReference type="GO" id="GO:0016705">
    <property type="term" value="F:oxidoreductase activity, acting on paired donors, with incorporation or reduction of molecular oxygen"/>
    <property type="evidence" value="ECO:0007669"/>
    <property type="project" value="InterPro"/>
</dbReference>
<comment type="caution">
    <text evidence="7">The sequence shown here is derived from an EMBL/GenBank/DDBJ whole genome shotgun (WGS) entry which is preliminary data.</text>
</comment>
<evidence type="ECO:0008006" key="9">
    <source>
        <dbReference type="Google" id="ProtNLM"/>
    </source>
</evidence>
<dbReference type="InterPro" id="IPR002401">
    <property type="entry name" value="Cyt_P450_E_grp-I"/>
</dbReference>
<dbReference type="GO" id="GO:0020037">
    <property type="term" value="F:heme binding"/>
    <property type="evidence" value="ECO:0007669"/>
    <property type="project" value="InterPro"/>
</dbReference>
<dbReference type="GO" id="GO:0005506">
    <property type="term" value="F:iron ion binding"/>
    <property type="evidence" value="ECO:0007669"/>
    <property type="project" value="InterPro"/>
</dbReference>
<keyword evidence="3 4" id="KW-0408">Iron</keyword>
<dbReference type="PANTHER" id="PTHR47955:SF14">
    <property type="entry name" value="OS01G0543600 PROTEIN"/>
    <property type="match status" value="1"/>
</dbReference>
<keyword evidence="4 5" id="KW-0349">Heme</keyword>
<dbReference type="EMBL" id="JAMQYH010000002">
    <property type="protein sequence ID" value="KAJ1699415.1"/>
    <property type="molecule type" value="Genomic_DNA"/>
</dbReference>
<accession>A0A9Q0CSL6</accession>
<evidence type="ECO:0000313" key="8">
    <source>
        <dbReference type="Proteomes" id="UP001151287"/>
    </source>
</evidence>
<dbReference type="SUPFAM" id="SSF48264">
    <property type="entry name" value="Cytochrome P450"/>
    <property type="match status" value="1"/>
</dbReference>
<dbReference type="Pfam" id="PF00067">
    <property type="entry name" value="p450"/>
    <property type="match status" value="1"/>
</dbReference>
<organism evidence="7 8">
    <name type="scientific">Rhynchospora breviuscula</name>
    <dbReference type="NCBI Taxonomy" id="2022672"/>
    <lineage>
        <taxon>Eukaryota</taxon>
        <taxon>Viridiplantae</taxon>
        <taxon>Streptophyta</taxon>
        <taxon>Embryophyta</taxon>
        <taxon>Tracheophyta</taxon>
        <taxon>Spermatophyta</taxon>
        <taxon>Magnoliopsida</taxon>
        <taxon>Liliopsida</taxon>
        <taxon>Poales</taxon>
        <taxon>Cyperaceae</taxon>
        <taxon>Cyperoideae</taxon>
        <taxon>Rhynchosporeae</taxon>
        <taxon>Rhynchospora</taxon>
    </lineage>
</organism>
<dbReference type="GO" id="GO:0004497">
    <property type="term" value="F:monooxygenase activity"/>
    <property type="evidence" value="ECO:0007669"/>
    <property type="project" value="UniProtKB-KW"/>
</dbReference>
<dbReference type="Proteomes" id="UP001151287">
    <property type="component" value="Unassembled WGS sequence"/>
</dbReference>
<keyword evidence="6" id="KW-1133">Transmembrane helix</keyword>
<dbReference type="PROSITE" id="PS00086">
    <property type="entry name" value="CYTOCHROME_P450"/>
    <property type="match status" value="1"/>
</dbReference>
<comment type="similarity">
    <text evidence="1 5">Belongs to the cytochrome P450 family.</text>
</comment>
<dbReference type="InterPro" id="IPR036396">
    <property type="entry name" value="Cyt_P450_sf"/>
</dbReference>
<comment type="cofactor">
    <cofactor evidence="4">
        <name>heme</name>
        <dbReference type="ChEBI" id="CHEBI:30413"/>
    </cofactor>
</comment>
<dbReference type="OrthoDB" id="2789670at2759"/>
<keyword evidence="5" id="KW-0560">Oxidoreductase</keyword>
<dbReference type="InterPro" id="IPR017972">
    <property type="entry name" value="Cyt_P450_CS"/>
</dbReference>
<evidence type="ECO:0000256" key="2">
    <source>
        <dbReference type="ARBA" id="ARBA00022723"/>
    </source>
</evidence>
<sequence>MMLLQEMQFTSIQSLPLLCISLFSIFILYSIAKRKSLSKSTGKLIPSPPKLPIIGNLHQLTSVYHQSLYSLSLKYGPLMLFHFGEVPWLIVSSSDMACAVMRTYDLTFASRPSAIVADILRYGDVAFEPYGEDWRQLKKIFTIHLMSTKKLISYKAIREEEVGNLIVNISNYVSSSNNVPIELSKVLFSFMIDVTCKAVSGKFIMEEQRYDMLREVVEENFRLISRFSIGDMFPSFSWLEGFVGLSRRAIRNRKKWDLLLEEVIQAHVQSEEKNKGDDNFVDILLSLKNDPSINPALTMDQMKGLIADAFAAGIDTTYVTVDWAMSELIKNPKIMNKLQEEVRGTVKHGDMVTSEDLNQMGYLKAVIKETLRLHPPIPLLLPRESMAECEIDGFTIPKGTKVIINAWAIGREAKSWEAPEEFMPERFTGSQVDYKGNDFQLIPFGAGRRICPGILFATATAELSLANMIHHFDWELPSGIEREEFDMSESPGFSVHRKDELQLVVKKARAHII</sequence>
<dbReference type="InterPro" id="IPR001128">
    <property type="entry name" value="Cyt_P450"/>
</dbReference>
<feature type="transmembrane region" description="Helical" evidence="6">
    <location>
        <begin position="12"/>
        <end position="32"/>
    </location>
</feature>
<reference evidence="7" key="1">
    <citation type="journal article" date="2022" name="Cell">
        <title>Repeat-based holocentromeres influence genome architecture and karyotype evolution.</title>
        <authorList>
            <person name="Hofstatter P.G."/>
            <person name="Thangavel G."/>
            <person name="Lux T."/>
            <person name="Neumann P."/>
            <person name="Vondrak T."/>
            <person name="Novak P."/>
            <person name="Zhang M."/>
            <person name="Costa L."/>
            <person name="Castellani M."/>
            <person name="Scott A."/>
            <person name="Toegelov H."/>
            <person name="Fuchs J."/>
            <person name="Mata-Sucre Y."/>
            <person name="Dias Y."/>
            <person name="Vanzela A.L.L."/>
            <person name="Huettel B."/>
            <person name="Almeida C.C.S."/>
            <person name="Simkova H."/>
            <person name="Souza G."/>
            <person name="Pedrosa-Harand A."/>
            <person name="Macas J."/>
            <person name="Mayer K.F.X."/>
            <person name="Houben A."/>
            <person name="Marques A."/>
        </authorList>
    </citation>
    <scope>NUCLEOTIDE SEQUENCE</scope>
    <source>
        <strain evidence="7">RhyBre1mFocal</strain>
    </source>
</reference>
<evidence type="ECO:0000256" key="6">
    <source>
        <dbReference type="SAM" id="Phobius"/>
    </source>
</evidence>
<evidence type="ECO:0000313" key="7">
    <source>
        <dbReference type="EMBL" id="KAJ1699415.1"/>
    </source>
</evidence>
<dbReference type="PANTHER" id="PTHR47955">
    <property type="entry name" value="CYTOCHROME P450 FAMILY 71 PROTEIN"/>
    <property type="match status" value="1"/>
</dbReference>
<name>A0A9Q0CSL6_9POAL</name>
<dbReference type="AlphaFoldDB" id="A0A9Q0CSL6"/>
<keyword evidence="6" id="KW-0812">Transmembrane</keyword>
<dbReference type="Gene3D" id="1.10.630.10">
    <property type="entry name" value="Cytochrome P450"/>
    <property type="match status" value="1"/>
</dbReference>
<evidence type="ECO:0000256" key="4">
    <source>
        <dbReference type="PIRSR" id="PIRSR602401-1"/>
    </source>
</evidence>
<keyword evidence="6" id="KW-0472">Membrane</keyword>
<keyword evidence="5" id="KW-0503">Monooxygenase</keyword>
<feature type="binding site" description="axial binding residue" evidence="4">
    <location>
        <position position="451"/>
    </location>
    <ligand>
        <name>heme</name>
        <dbReference type="ChEBI" id="CHEBI:30413"/>
    </ligand>
    <ligandPart>
        <name>Fe</name>
        <dbReference type="ChEBI" id="CHEBI:18248"/>
    </ligandPart>
</feature>
<keyword evidence="8" id="KW-1185">Reference proteome</keyword>
<dbReference type="PRINTS" id="PR00463">
    <property type="entry name" value="EP450I"/>
</dbReference>
<dbReference type="CDD" id="cd11072">
    <property type="entry name" value="CYP71-like"/>
    <property type="match status" value="1"/>
</dbReference>
<evidence type="ECO:0000256" key="1">
    <source>
        <dbReference type="ARBA" id="ARBA00010617"/>
    </source>
</evidence>
<dbReference type="PRINTS" id="PR00385">
    <property type="entry name" value="P450"/>
</dbReference>
<evidence type="ECO:0000256" key="3">
    <source>
        <dbReference type="ARBA" id="ARBA00023004"/>
    </source>
</evidence>
<protein>
    <recommendedName>
        <fullName evidence="9">Cytochrome P450</fullName>
    </recommendedName>
</protein>
<gene>
    <name evidence="7" type="ORF">LUZ63_007927</name>
</gene>
<proteinExistence type="inferred from homology"/>
<keyword evidence="2 4" id="KW-0479">Metal-binding</keyword>
<dbReference type="FunFam" id="1.10.630.10:FF:000011">
    <property type="entry name" value="Cytochrome P450 83B1"/>
    <property type="match status" value="1"/>
</dbReference>